<dbReference type="InterPro" id="IPR047057">
    <property type="entry name" value="MerR_fam"/>
</dbReference>
<feature type="domain" description="HTH merR-type" evidence="3">
    <location>
        <begin position="4"/>
        <end position="71"/>
    </location>
</feature>
<dbReference type="EMBL" id="AILW01000003">
    <property type="protein sequence ID" value="EJF83842.1"/>
    <property type="molecule type" value="Genomic_DNA"/>
</dbReference>
<accession>A0ABN0GKT4</accession>
<dbReference type="CDD" id="cd04776">
    <property type="entry name" value="HTH_GnyR"/>
    <property type="match status" value="1"/>
</dbReference>
<dbReference type="PANTHER" id="PTHR30204">
    <property type="entry name" value="REDOX-CYCLING DRUG-SENSING TRANSCRIPTIONAL ACTIVATOR SOXR"/>
    <property type="match status" value="1"/>
</dbReference>
<gene>
    <name evidence="4" type="ORF">MCU_00510</name>
</gene>
<organism evidence="4 5">
    <name type="scientific">Bartonella elizabethae Re6043vi</name>
    <dbReference type="NCBI Taxonomy" id="1094554"/>
    <lineage>
        <taxon>Bacteria</taxon>
        <taxon>Pseudomonadati</taxon>
        <taxon>Pseudomonadota</taxon>
        <taxon>Alphaproteobacteria</taxon>
        <taxon>Hyphomicrobiales</taxon>
        <taxon>Bartonellaceae</taxon>
        <taxon>Bartonella</taxon>
    </lineage>
</organism>
<dbReference type="PROSITE" id="PS50937">
    <property type="entry name" value="HTH_MERR_2"/>
    <property type="match status" value="1"/>
</dbReference>
<dbReference type="Gene3D" id="1.10.1660.10">
    <property type="match status" value="1"/>
</dbReference>
<reference evidence="4 5" key="1">
    <citation type="submission" date="2012-03" db="EMBL/GenBank/DDBJ databases">
        <title>The Genome Sequence of Bartonella elizabethae Re6043vi.</title>
        <authorList>
            <consortium name="The Broad Institute Genome Sequencing Platform"/>
            <consortium name="The Broad Institute Genome Sequencing Center for Infectious Disease"/>
            <person name="Feldgarden M."/>
            <person name="Kirby J."/>
            <person name="Kosoy M."/>
            <person name="Birtles R."/>
            <person name="Probert W.S."/>
            <person name="Chiaraviglio L."/>
            <person name="Young S.K."/>
            <person name="Zeng Q."/>
            <person name="Gargeya S."/>
            <person name="Fitzgerald M."/>
            <person name="Haas B."/>
            <person name="Abouelleil A."/>
            <person name="Alvarado L."/>
            <person name="Arachchi H.M."/>
            <person name="Berlin A."/>
            <person name="Chapman S.B."/>
            <person name="Gearin G."/>
            <person name="Goldberg J."/>
            <person name="Griggs A."/>
            <person name="Gujja S."/>
            <person name="Hansen M."/>
            <person name="Heiman D."/>
            <person name="Howarth C."/>
            <person name="Larimer J."/>
            <person name="Lui A."/>
            <person name="MacDonald P.J.P."/>
            <person name="McCowen C."/>
            <person name="Montmayeur A."/>
            <person name="Murphy C."/>
            <person name="Neiman D."/>
            <person name="Pearson M."/>
            <person name="Priest M."/>
            <person name="Roberts A."/>
            <person name="Saif S."/>
            <person name="Shea T."/>
            <person name="Sisk P."/>
            <person name="Stolte C."/>
            <person name="Sykes S."/>
            <person name="Wortman J."/>
            <person name="Nusbaum C."/>
            <person name="Birren B."/>
        </authorList>
    </citation>
    <scope>NUCLEOTIDE SEQUENCE [LARGE SCALE GENOMIC DNA]</scope>
    <source>
        <strain evidence="4 5">Re6043vi</strain>
    </source>
</reference>
<dbReference type="SUPFAM" id="SSF46955">
    <property type="entry name" value="Putative DNA-binding domain"/>
    <property type="match status" value="1"/>
</dbReference>
<dbReference type="PANTHER" id="PTHR30204:SF58">
    <property type="entry name" value="HTH-TYPE TRANSCRIPTIONAL REGULATOR YFMP"/>
    <property type="match status" value="1"/>
</dbReference>
<keyword evidence="5" id="KW-1185">Reference proteome</keyword>
<evidence type="ECO:0000259" key="3">
    <source>
        <dbReference type="PROSITE" id="PS50937"/>
    </source>
</evidence>
<dbReference type="InterPro" id="IPR000551">
    <property type="entry name" value="MerR-type_HTH_dom"/>
</dbReference>
<keyword evidence="1" id="KW-0238">DNA-binding</keyword>
<dbReference type="Proteomes" id="UP000008942">
    <property type="component" value="Unassembled WGS sequence"/>
</dbReference>
<keyword evidence="2" id="KW-0175">Coiled coil</keyword>
<dbReference type="SMART" id="SM00422">
    <property type="entry name" value="HTH_MERR"/>
    <property type="match status" value="1"/>
</dbReference>
<evidence type="ECO:0000256" key="1">
    <source>
        <dbReference type="ARBA" id="ARBA00023125"/>
    </source>
</evidence>
<evidence type="ECO:0000313" key="5">
    <source>
        <dbReference type="Proteomes" id="UP000008942"/>
    </source>
</evidence>
<evidence type="ECO:0000313" key="4">
    <source>
        <dbReference type="EMBL" id="EJF83842.1"/>
    </source>
</evidence>
<proteinExistence type="predicted"/>
<comment type="caution">
    <text evidence="4">The sequence shown here is derived from an EMBL/GenBank/DDBJ whole genome shotgun (WGS) entry which is preliminary data.</text>
</comment>
<name>A0ABN0GKT4_BAREL</name>
<dbReference type="Pfam" id="PF13411">
    <property type="entry name" value="MerR_1"/>
    <property type="match status" value="1"/>
</dbReference>
<dbReference type="InterPro" id="IPR009061">
    <property type="entry name" value="DNA-bd_dom_put_sf"/>
</dbReference>
<feature type="coiled-coil region" evidence="2">
    <location>
        <begin position="89"/>
        <end position="116"/>
    </location>
</feature>
<evidence type="ECO:0000256" key="2">
    <source>
        <dbReference type="SAM" id="Coils"/>
    </source>
</evidence>
<sequence>MYEYYSIRELTREFSITARTLRYYEEEGLLIPFRRGSIRLYTQTDRHKLKRILRAKRVKFSLSEISEMLAMVRDPPDDEKKLKKLIAGIHKKRADLKKMQHDIDDLLQDLERIEENFFESLAELGVIVNYEIYFIYFWKIFFLLKEIDCAILIDRWSLTLREMCKSFEKIERAQKAAKVFSQYIVLNKQKIFFN</sequence>
<protein>
    <recommendedName>
        <fullName evidence="3">HTH merR-type domain-containing protein</fullName>
    </recommendedName>
</protein>